<accession>A0A917MA29</accession>
<comment type="caution">
    <text evidence="2">The sequence shown here is derived from an EMBL/GenBank/DDBJ whole genome shotgun (WGS) entry which is preliminary data.</text>
</comment>
<dbReference type="InterPro" id="IPR034904">
    <property type="entry name" value="FSCA_dom_sf"/>
</dbReference>
<dbReference type="RefSeq" id="WP_188505466.1">
    <property type="nucleotide sequence ID" value="NZ_BMER01000001.1"/>
</dbReference>
<proteinExistence type="predicted"/>
<evidence type="ECO:0000313" key="3">
    <source>
        <dbReference type="Proteomes" id="UP000660862"/>
    </source>
</evidence>
<dbReference type="Gene3D" id="3.30.300.130">
    <property type="entry name" value="Fe-S cluster assembly (FSCA)"/>
    <property type="match status" value="1"/>
</dbReference>
<gene>
    <name evidence="2" type="ORF">GCM10007415_17200</name>
</gene>
<feature type="domain" description="MIP18 family-like" evidence="1">
    <location>
        <begin position="17"/>
        <end position="87"/>
    </location>
</feature>
<evidence type="ECO:0000313" key="2">
    <source>
        <dbReference type="EMBL" id="GGG84574.1"/>
    </source>
</evidence>
<evidence type="ECO:0000259" key="1">
    <source>
        <dbReference type="Pfam" id="PF01883"/>
    </source>
</evidence>
<protein>
    <recommendedName>
        <fullName evidence="1">MIP18 family-like domain-containing protein</fullName>
    </recommendedName>
</protein>
<reference evidence="2" key="1">
    <citation type="journal article" date="2014" name="Int. J. Syst. Evol. Microbiol.">
        <title>Complete genome sequence of Corynebacterium casei LMG S-19264T (=DSM 44701T), isolated from a smear-ripened cheese.</title>
        <authorList>
            <consortium name="US DOE Joint Genome Institute (JGI-PGF)"/>
            <person name="Walter F."/>
            <person name="Albersmeier A."/>
            <person name="Kalinowski J."/>
            <person name="Ruckert C."/>
        </authorList>
    </citation>
    <scope>NUCLEOTIDE SEQUENCE</scope>
    <source>
        <strain evidence="2">CGMCC 1.12195</strain>
    </source>
</reference>
<keyword evidence="3" id="KW-1185">Reference proteome</keyword>
<sequence length="109" mass="11948">MEIKLNDPFAAELVKAQTALMQVIDPELYVNVVDLGLVYGVDFTDATKVKVTMTLSTPGCPMGEAITGGVKNALTAAFSDRETEVEVVWEPRWNYHMITDEGKAQLGLE</sequence>
<dbReference type="PANTHER" id="PTHR42831:SF1">
    <property type="entry name" value="FE-S PROTEIN MATURATION AUXILIARY FACTOR YITW"/>
    <property type="match status" value="1"/>
</dbReference>
<dbReference type="SUPFAM" id="SSF117916">
    <property type="entry name" value="Fe-S cluster assembly (FSCA) domain-like"/>
    <property type="match status" value="1"/>
</dbReference>
<dbReference type="Pfam" id="PF01883">
    <property type="entry name" value="FeS_assembly_P"/>
    <property type="match status" value="1"/>
</dbReference>
<dbReference type="InterPro" id="IPR002744">
    <property type="entry name" value="MIP18-like"/>
</dbReference>
<organism evidence="2 3">
    <name type="scientific">Parapedobacter pyrenivorans</name>
    <dbReference type="NCBI Taxonomy" id="1305674"/>
    <lineage>
        <taxon>Bacteria</taxon>
        <taxon>Pseudomonadati</taxon>
        <taxon>Bacteroidota</taxon>
        <taxon>Sphingobacteriia</taxon>
        <taxon>Sphingobacteriales</taxon>
        <taxon>Sphingobacteriaceae</taxon>
        <taxon>Parapedobacter</taxon>
    </lineage>
</organism>
<dbReference type="PANTHER" id="PTHR42831">
    <property type="entry name" value="FE-S PROTEIN MATURATION AUXILIARY FACTOR YITW"/>
    <property type="match status" value="1"/>
</dbReference>
<dbReference type="EMBL" id="BMER01000001">
    <property type="protein sequence ID" value="GGG84574.1"/>
    <property type="molecule type" value="Genomic_DNA"/>
</dbReference>
<name>A0A917MA29_9SPHI</name>
<dbReference type="AlphaFoldDB" id="A0A917MA29"/>
<dbReference type="InterPro" id="IPR052339">
    <property type="entry name" value="Fe-S_Maturation_MIP18"/>
</dbReference>
<dbReference type="Proteomes" id="UP000660862">
    <property type="component" value="Unassembled WGS sequence"/>
</dbReference>
<reference evidence="2" key="2">
    <citation type="submission" date="2020-09" db="EMBL/GenBank/DDBJ databases">
        <authorList>
            <person name="Sun Q."/>
            <person name="Zhou Y."/>
        </authorList>
    </citation>
    <scope>NUCLEOTIDE SEQUENCE</scope>
    <source>
        <strain evidence="2">CGMCC 1.12195</strain>
    </source>
</reference>